<evidence type="ECO:0000313" key="5">
    <source>
        <dbReference type="Proteomes" id="UP000008743"/>
    </source>
</evidence>
<feature type="domain" description="Caspase family p20" evidence="3">
    <location>
        <begin position="987"/>
        <end position="1114"/>
    </location>
</feature>
<proteinExistence type="predicted"/>
<reference evidence="5" key="1">
    <citation type="submission" date="2011-02" db="EMBL/GenBank/DDBJ databases">
        <title>The Genome Sequence of Capsaspora owczarzaki ATCC 30864.</title>
        <authorList>
            <person name="Russ C."/>
            <person name="Cuomo C."/>
            <person name="Burger G."/>
            <person name="Gray M.W."/>
            <person name="Holland P.W.H."/>
            <person name="King N."/>
            <person name="Lang F.B.F."/>
            <person name="Roger A.J."/>
            <person name="Ruiz-Trillo I."/>
            <person name="Young S.K."/>
            <person name="Zeng Q."/>
            <person name="Gargeya S."/>
            <person name="Alvarado L."/>
            <person name="Berlin A."/>
            <person name="Chapman S.B."/>
            <person name="Chen Z."/>
            <person name="Freedman E."/>
            <person name="Gellesch M."/>
            <person name="Goldberg J."/>
            <person name="Griggs A."/>
            <person name="Gujja S."/>
            <person name="Heilman E."/>
            <person name="Heiman D."/>
            <person name="Howarth C."/>
            <person name="Mehta T."/>
            <person name="Neiman D."/>
            <person name="Pearson M."/>
            <person name="Roberts A."/>
            <person name="Saif S."/>
            <person name="Shea T."/>
            <person name="Shenoy N."/>
            <person name="Sisk P."/>
            <person name="Stolte C."/>
            <person name="Sykes S."/>
            <person name="White J."/>
            <person name="Yandava C."/>
            <person name="Haas B."/>
            <person name="Nusbaum C."/>
            <person name="Birren B."/>
        </authorList>
    </citation>
    <scope>NUCLEOTIDE SEQUENCE</scope>
    <source>
        <strain evidence="5">ATCC 30864</strain>
    </source>
</reference>
<dbReference type="STRING" id="595528.A0A0D2X4X5"/>
<evidence type="ECO:0000313" key="4">
    <source>
        <dbReference type="EMBL" id="KJE96819.1"/>
    </source>
</evidence>
<evidence type="ECO:0000256" key="1">
    <source>
        <dbReference type="SAM" id="MobiDB-lite"/>
    </source>
</evidence>
<protein>
    <recommendedName>
        <fullName evidence="3">Caspase family p20 domain-containing protein</fullName>
    </recommendedName>
</protein>
<dbReference type="Gene3D" id="3.40.50.1460">
    <property type="match status" value="1"/>
</dbReference>
<dbReference type="GO" id="GO:0004197">
    <property type="term" value="F:cysteine-type endopeptidase activity"/>
    <property type="evidence" value="ECO:0007669"/>
    <property type="project" value="InterPro"/>
</dbReference>
<dbReference type="InterPro" id="IPR029030">
    <property type="entry name" value="Caspase-like_dom_sf"/>
</dbReference>
<feature type="chain" id="PRO_5002270427" description="Caspase family p20 domain-containing protein" evidence="2">
    <location>
        <begin position="31"/>
        <end position="1392"/>
    </location>
</feature>
<sequence>MASPRIRLAMLPVAALLVVCLLLLVTPSHAAYPAWMPEFVSPALIEKATYKSNPTNWTMAHNFETVRLAGGLYEQDRAVIDDLLVEHPASSEQAVQCVASVLTFEQVAETMTSIYADWIAAVSSAVSAHADNPVAAKAAVAALLPLRADICLDVNTFTGLVLDAPVALPNDLTLALLYQLPSEIRVINLRAEALPVNFGRIAGNSHGILIQPTFQGLPNSHAGDVLQAVPAVGGFPDGAGSATAAARIVFSHLAFTDCPSVCILANNNTVTDAVLSESVLSFNSALADAALSIEVPNTAGDVVTVVLPTTAPGSSRTLPPALEVFIRGCEFGLDGGSGVHASDVWRGVLVEDSFFSLLGAGVPRVLTTATFALTFGKWPVATLERSAHWADQAPLHVVVRNSEFFGVAGLVANAPVHTLVRDSTFAASGVFQSGISLTVANCAFSDTKTLPTLPSNGIEAWGYSHVFILNSTFTDLVVRNAHLALPPDSFERVYRSPVSIKTQDHMLTIIDECVFTRCTAWEDLSYGGGVSLSPRGDAISGIFNTRFESTSAQHGGAIRLGEPHRRSFYTKDFILPLVTVSNCVFESVRGYSAIFSTDRFELRTINCQFLNTLMRGSAEFELRAIVHIQFQGVFFRPLTYVSYDDVISGTTYAPPAGQIAVAGDVGFRNVLVQWGMPNRYTSVGVTGAKDFAPSVVIKIPEFWPFAPKIASNDQGFPPAVLAKNSASVQTRDEFCQRCLTFFQCDTAGCGDPAIERIVASAASASAAAASASAARTRPHSYPPVKPASLVVPVPLPSGAVFVFNTPADSASANQALSRASPTFAPVITRRIPRNRTIVLPEEQAAQQQQQLNVQLNAQTSSQTNAAAAELLHSNTAQYTLVIGIACAAVVVTTTGFLLKRRFAKSSSRPGPAGKRILPKPPKAATAPTAEGGNPLVATAFTSLSVASSSAAAHEPAIMDPPVQPAKPELSVNGSTSSLAMPLPPVSKRDVFISIGADKYQHLPCLALAKADADSMARQFEDFNEYTVVKIADPTKDVMEQVLSRNWSMPKRPDTIVVFFAGHGVIRDGVTYLVPCDAKLTPDNIPETCISTQQVLELLGSSKPRNIVLLLDACREQPEGSGAAPLALQESLKKSSYGTLISFATIPGEFAFEGHRTNSHYTSALLAQLRSDPPKTISDVLQNVRSRVLNLSSGKQSPYYISTLTEEAPIYFHNPQHRSQSSQTAAAAVAARYPSAGASVAAHPSAAAAGQPVLVPVYSSHMSVNSAHAAYRGQQYVSASSWNYDPFAQQLNPQSFAYAFGPFGPPPQPPVPPTAPHHQRHPAFLARDTICSSRGSPSLPSPSLPSPGESISRFCRLNEWNLKALGYFDASKSEPLSASAAVDSAAQQQGELC</sequence>
<dbReference type="InterPro" id="IPR001309">
    <property type="entry name" value="Pept_C14_p20"/>
</dbReference>
<gene>
    <name evidence="4" type="ORF">CAOG_007085</name>
</gene>
<dbReference type="EMBL" id="KE346372">
    <property type="protein sequence ID" value="KJE96819.1"/>
    <property type="molecule type" value="Genomic_DNA"/>
</dbReference>
<feature type="region of interest" description="Disordered" evidence="1">
    <location>
        <begin position="903"/>
        <end position="931"/>
    </location>
</feature>
<dbReference type="InParanoid" id="A0A0D2X4X5"/>
<evidence type="ECO:0000259" key="3">
    <source>
        <dbReference type="PROSITE" id="PS50208"/>
    </source>
</evidence>
<keyword evidence="5" id="KW-1185">Reference proteome</keyword>
<dbReference type="SUPFAM" id="SSF51126">
    <property type="entry name" value="Pectin lyase-like"/>
    <property type="match status" value="1"/>
</dbReference>
<dbReference type="InterPro" id="IPR052039">
    <property type="entry name" value="Caspase-related_regulators"/>
</dbReference>
<name>A0A0D2X4X5_CAPO3</name>
<feature type="signal peptide" evidence="2">
    <location>
        <begin position="1"/>
        <end position="30"/>
    </location>
</feature>
<dbReference type="InterPro" id="IPR011050">
    <property type="entry name" value="Pectin_lyase_fold/virulence"/>
</dbReference>
<dbReference type="PROSITE" id="PS50208">
    <property type="entry name" value="CASPASE_P20"/>
    <property type="match status" value="1"/>
</dbReference>
<dbReference type="Pfam" id="PF00656">
    <property type="entry name" value="Peptidase_C14"/>
    <property type="match status" value="1"/>
</dbReference>
<dbReference type="Proteomes" id="UP000008743">
    <property type="component" value="Unassembled WGS sequence"/>
</dbReference>
<accession>A0A0D2X4X5</accession>
<evidence type="ECO:0000256" key="2">
    <source>
        <dbReference type="SAM" id="SignalP"/>
    </source>
</evidence>
<dbReference type="InterPro" id="IPR011600">
    <property type="entry name" value="Pept_C14_caspase"/>
</dbReference>
<keyword evidence="2" id="KW-0732">Signal</keyword>
<organism evidence="4 5">
    <name type="scientific">Capsaspora owczarzaki (strain ATCC 30864)</name>
    <dbReference type="NCBI Taxonomy" id="595528"/>
    <lineage>
        <taxon>Eukaryota</taxon>
        <taxon>Filasterea</taxon>
        <taxon>Capsaspora</taxon>
    </lineage>
</organism>
<dbReference type="PANTHER" id="PTHR22576">
    <property type="entry name" value="MUCOSA ASSOCIATED LYMPHOID TISSUE LYMPHOMA TRANSLOCATION PROTEIN 1/PARACASPASE"/>
    <property type="match status" value="1"/>
</dbReference>
<dbReference type="SUPFAM" id="SSF52129">
    <property type="entry name" value="Caspase-like"/>
    <property type="match status" value="1"/>
</dbReference>
<dbReference type="PANTHER" id="PTHR22576:SF37">
    <property type="entry name" value="MUCOSA-ASSOCIATED LYMPHOID TISSUE LYMPHOMA TRANSLOCATION PROTEIN 1"/>
    <property type="match status" value="1"/>
</dbReference>
<dbReference type="GO" id="GO:0006508">
    <property type="term" value="P:proteolysis"/>
    <property type="evidence" value="ECO:0007669"/>
    <property type="project" value="InterPro"/>
</dbReference>